<dbReference type="AlphaFoldDB" id="A0A7V4KCY3"/>
<dbReference type="InterPro" id="IPR034904">
    <property type="entry name" value="FSCA_dom_sf"/>
</dbReference>
<gene>
    <name evidence="1" type="ORF">ENT78_04380</name>
</gene>
<comment type="caution">
    <text evidence="1">The sequence shown here is derived from an EMBL/GenBank/DDBJ whole genome shotgun (WGS) entry which is preliminary data.</text>
</comment>
<organism evidence="1">
    <name type="scientific">Fervidobacterium pennivorans</name>
    <dbReference type="NCBI Taxonomy" id="93466"/>
    <lineage>
        <taxon>Bacteria</taxon>
        <taxon>Thermotogati</taxon>
        <taxon>Thermotogota</taxon>
        <taxon>Thermotogae</taxon>
        <taxon>Thermotogales</taxon>
        <taxon>Fervidobacteriaceae</taxon>
        <taxon>Fervidobacterium</taxon>
    </lineage>
</organism>
<evidence type="ECO:0008006" key="2">
    <source>
        <dbReference type="Google" id="ProtNLM"/>
    </source>
</evidence>
<dbReference type="EMBL" id="DSZZ01000195">
    <property type="protein sequence ID" value="HGU52747.1"/>
    <property type="molecule type" value="Genomic_DNA"/>
</dbReference>
<name>A0A7V4KCY3_FERPE</name>
<proteinExistence type="predicted"/>
<dbReference type="SUPFAM" id="SSF117916">
    <property type="entry name" value="Fe-S cluster assembly (FSCA) domain-like"/>
    <property type="match status" value="1"/>
</dbReference>
<protein>
    <recommendedName>
        <fullName evidence="2">DUF59 domain-containing protein</fullName>
    </recommendedName>
</protein>
<evidence type="ECO:0000313" key="1">
    <source>
        <dbReference type="EMBL" id="HGU52747.1"/>
    </source>
</evidence>
<reference evidence="1" key="1">
    <citation type="journal article" date="2020" name="mSystems">
        <title>Genome- and Community-Level Interaction Insights into Carbon Utilization and Element Cycling Functions of Hydrothermarchaeota in Hydrothermal Sediment.</title>
        <authorList>
            <person name="Zhou Z."/>
            <person name="Liu Y."/>
            <person name="Xu W."/>
            <person name="Pan J."/>
            <person name="Luo Z.H."/>
            <person name="Li M."/>
        </authorList>
    </citation>
    <scope>NUCLEOTIDE SEQUENCE [LARGE SCALE GENOMIC DNA]</scope>
    <source>
        <strain evidence="1">SpSt-61</strain>
    </source>
</reference>
<dbReference type="Gene3D" id="3.30.300.130">
    <property type="entry name" value="Fe-S cluster assembly (FSCA)"/>
    <property type="match status" value="1"/>
</dbReference>
<accession>A0A7V4KCY3</accession>
<sequence>MVLYRKTKDFSLEKAVEVIKAKNMINAHNESENLCDVVLKKVNNIVDPVSKLTFAEMGMRISVKEEQDFIQIEFSPPFCQVAAEFTMYIDNAVKSIPSLKKVQIRCMGQICKHENGNEMNANQVSQVRLTAPKSLLDFYENTT</sequence>